<dbReference type="PROSITE" id="PS50088">
    <property type="entry name" value="ANK_REPEAT"/>
    <property type="match status" value="13"/>
</dbReference>
<dbReference type="PANTHER" id="PTHR23206:SF8">
    <property type="entry name" value="ANKYRIN REPEAT AND KH DOMAIN-CONTAINING 1"/>
    <property type="match status" value="1"/>
</dbReference>
<dbReference type="InterPro" id="IPR036770">
    <property type="entry name" value="Ankyrin_rpt-contain_sf"/>
</dbReference>
<feature type="compositionally biased region" description="Polar residues" evidence="4">
    <location>
        <begin position="662"/>
        <end position="672"/>
    </location>
</feature>
<dbReference type="GO" id="GO:0005737">
    <property type="term" value="C:cytoplasm"/>
    <property type="evidence" value="ECO:0007669"/>
    <property type="project" value="TreeGrafter"/>
</dbReference>
<feature type="repeat" description="ANK" evidence="3">
    <location>
        <begin position="127"/>
        <end position="159"/>
    </location>
</feature>
<evidence type="ECO:0000313" key="6">
    <source>
        <dbReference type="Proteomes" id="UP000075883"/>
    </source>
</evidence>
<sequence length="1043" mass="112489">MPKARSAEDDEDDDDDMVHSTVPGKFLLENDDDTDHERDEAAHALTRMKSSDGSPRDKNLLSRSLIAACTDNDVNTVRRLLVEGNSLNEATEEGDSLLSLACSAGYYELAQVLLAMSAQVDDRGQKNDCTPLMEAASAGHVEIIELLFKHGADVNAQSSTGNTPLMYACAGGHEKAVKLLLDHGAKVEDHNENGHTPLMEAASAGHVGVAKILLEHGAGINTHSNEFKESALTLACYKGHLDMVRYLLEAGADQEHKTDEMHTALMEASMDGHVEVARLLLDSGAQVNMPTDSFESPLTLAACGGHVDLAMLLIDRGANIEEVNDEGYTPLMEAAREGHEEMVALLLQQNAQINAQTEETQETALTLACCGGFIEVAEYLIKNGADIELGASTPLMEAAQEGHIDLVRFLLQHGANVHAQTQTGDTALTYACENGHTEVADILLNYGAELEHESEGGRTPLMKACRAGHWCIVKFLIERGADVNRHTTNNDHTPLSLACTGGHQNVVELLLKNGADPFHRLKDSSTMLIEAAKGDNNGSCSTAMKNVSALQQQPPPRVSNVAMRSDYEQYQKQMSEIQFQKSVIPSSDQNVQLLQQSMANLNLQSPVTPSTTMPTASSSSSGKPSDKKSSTDAENEVKKSDFGNANEPESLSAAADVKHDSSSTVPTSSAKPTVITSTVVKRASNVKHDDVAEGGAAEQLAASTIDPDNQFNLFAMVDRKLMLKIAHRLLGDTSKSPSETPPLSSSCPGSNLEPPASPPPAMINNAGSVPNTERSGGMDNNIEYPELSRILCSFSGSDILPAQEFVQVHQHMQNIIQHKSGSNPIKLGDSTDGHQYAEEGEEHLPMFNIEESDADGITECVGSMYPALMNDETLEQYHGEDGSVTQAHGSRESTYNYEWVDSIDDVIHVLNGCPEIPMALHDMAANIGCQDMDMYANLIGLNSFCKTRWAGNQNQLTSGTSSPEEDGSGMVTLSDPTFAYRTAEAAGQLLALDPQQFSMQSIHLLNQIHQVCRCYNGFRFRDCTTSSARNKQRCPGTATEACV</sequence>
<keyword evidence="1" id="KW-0677">Repeat</keyword>
<dbReference type="Pfam" id="PF00023">
    <property type="entry name" value="Ank"/>
    <property type="match status" value="2"/>
</dbReference>
<feature type="repeat" description="ANK" evidence="3">
    <location>
        <begin position="93"/>
        <end position="125"/>
    </location>
</feature>
<evidence type="ECO:0000256" key="4">
    <source>
        <dbReference type="SAM" id="MobiDB-lite"/>
    </source>
</evidence>
<feature type="repeat" description="ANK" evidence="3">
    <location>
        <begin position="160"/>
        <end position="192"/>
    </location>
</feature>
<dbReference type="GO" id="GO:0045087">
    <property type="term" value="P:innate immune response"/>
    <property type="evidence" value="ECO:0007669"/>
    <property type="project" value="TreeGrafter"/>
</dbReference>
<proteinExistence type="predicted"/>
<feature type="region of interest" description="Disordered" evidence="4">
    <location>
        <begin position="604"/>
        <end position="672"/>
    </location>
</feature>
<evidence type="ECO:0000313" key="5">
    <source>
        <dbReference type="EnsemblMetazoa" id="ACUA025425-PA"/>
    </source>
</evidence>
<dbReference type="EnsemblMetazoa" id="ACUA025425-RA">
    <property type="protein sequence ID" value="ACUA025425-PA"/>
    <property type="gene ID" value="ACUA025425"/>
</dbReference>
<dbReference type="PANTHER" id="PTHR23206">
    <property type="entry name" value="MASK PROTEIN"/>
    <property type="match status" value="1"/>
</dbReference>
<dbReference type="PROSITE" id="PS50297">
    <property type="entry name" value="ANK_REP_REGION"/>
    <property type="match status" value="12"/>
</dbReference>
<feature type="repeat" description="ANK" evidence="3">
    <location>
        <begin position="423"/>
        <end position="455"/>
    </location>
</feature>
<dbReference type="Proteomes" id="UP000075883">
    <property type="component" value="Unassembled WGS sequence"/>
</dbReference>
<feature type="repeat" description="ANK" evidence="3">
    <location>
        <begin position="260"/>
        <end position="292"/>
    </location>
</feature>
<feature type="repeat" description="ANK" evidence="3">
    <location>
        <begin position="456"/>
        <end position="488"/>
    </location>
</feature>
<reference evidence="6" key="1">
    <citation type="submission" date="2013-09" db="EMBL/GenBank/DDBJ databases">
        <title>The Genome Sequence of Anopheles culicifacies species A.</title>
        <authorList>
            <consortium name="The Broad Institute Genomics Platform"/>
            <person name="Neafsey D.E."/>
            <person name="Besansky N."/>
            <person name="Howell P."/>
            <person name="Walton C."/>
            <person name="Young S.K."/>
            <person name="Zeng Q."/>
            <person name="Gargeya S."/>
            <person name="Fitzgerald M."/>
            <person name="Haas B."/>
            <person name="Abouelleil A."/>
            <person name="Allen A.W."/>
            <person name="Alvarado L."/>
            <person name="Arachchi H.M."/>
            <person name="Berlin A.M."/>
            <person name="Chapman S.B."/>
            <person name="Gainer-Dewar J."/>
            <person name="Goldberg J."/>
            <person name="Griggs A."/>
            <person name="Gujja S."/>
            <person name="Hansen M."/>
            <person name="Howarth C."/>
            <person name="Imamovic A."/>
            <person name="Ireland A."/>
            <person name="Larimer J."/>
            <person name="McCowan C."/>
            <person name="Murphy C."/>
            <person name="Pearson M."/>
            <person name="Poon T.W."/>
            <person name="Priest M."/>
            <person name="Roberts A."/>
            <person name="Saif S."/>
            <person name="Shea T."/>
            <person name="Sisk P."/>
            <person name="Sykes S."/>
            <person name="Wortman J."/>
            <person name="Nusbaum C."/>
            <person name="Birren B."/>
        </authorList>
    </citation>
    <scope>NUCLEOTIDE SEQUENCE [LARGE SCALE GENOMIC DNA]</scope>
    <source>
        <strain evidence="6">A-37</strain>
    </source>
</reference>
<dbReference type="Gene3D" id="1.25.40.20">
    <property type="entry name" value="Ankyrin repeat-containing domain"/>
    <property type="match status" value="5"/>
</dbReference>
<feature type="repeat" description="ANK" evidence="3">
    <location>
        <begin position="227"/>
        <end position="259"/>
    </location>
</feature>
<evidence type="ECO:0000256" key="2">
    <source>
        <dbReference type="ARBA" id="ARBA00023043"/>
    </source>
</evidence>
<feature type="repeat" description="ANK" evidence="3">
    <location>
        <begin position="390"/>
        <end position="422"/>
    </location>
</feature>
<dbReference type="SMART" id="SM00248">
    <property type="entry name" value="ANK"/>
    <property type="match status" value="14"/>
</dbReference>
<feature type="repeat" description="ANK" evidence="3">
    <location>
        <begin position="326"/>
        <end position="358"/>
    </location>
</feature>
<feature type="region of interest" description="Disordered" evidence="4">
    <location>
        <begin position="1"/>
        <end position="40"/>
    </location>
</feature>
<feature type="compositionally biased region" description="Low complexity" evidence="4">
    <location>
        <begin position="605"/>
        <end position="623"/>
    </location>
</feature>
<keyword evidence="6" id="KW-1185">Reference proteome</keyword>
<dbReference type="InterPro" id="IPR051631">
    <property type="entry name" value="Ankyrin-KH/SAM_domain"/>
</dbReference>
<evidence type="ECO:0000256" key="1">
    <source>
        <dbReference type="ARBA" id="ARBA00022737"/>
    </source>
</evidence>
<reference evidence="5" key="2">
    <citation type="submission" date="2020-05" db="UniProtKB">
        <authorList>
            <consortium name="EnsemblMetazoa"/>
        </authorList>
    </citation>
    <scope>IDENTIFICATION</scope>
    <source>
        <strain evidence="5">A-37</strain>
    </source>
</reference>
<dbReference type="EMBL" id="AXCM01000846">
    <property type="status" value="NOT_ANNOTATED_CDS"/>
    <property type="molecule type" value="Genomic_DNA"/>
</dbReference>
<feature type="compositionally biased region" description="Polar residues" evidence="4">
    <location>
        <begin position="733"/>
        <end position="749"/>
    </location>
</feature>
<organism evidence="5 6">
    <name type="scientific">Anopheles culicifacies</name>
    <dbReference type="NCBI Taxonomy" id="139723"/>
    <lineage>
        <taxon>Eukaryota</taxon>
        <taxon>Metazoa</taxon>
        <taxon>Ecdysozoa</taxon>
        <taxon>Arthropoda</taxon>
        <taxon>Hexapoda</taxon>
        <taxon>Insecta</taxon>
        <taxon>Pterygota</taxon>
        <taxon>Neoptera</taxon>
        <taxon>Endopterygota</taxon>
        <taxon>Diptera</taxon>
        <taxon>Nematocera</taxon>
        <taxon>Culicoidea</taxon>
        <taxon>Culicidae</taxon>
        <taxon>Anophelinae</taxon>
        <taxon>Anopheles</taxon>
        <taxon>culicifacies species complex</taxon>
    </lineage>
</organism>
<dbReference type="SUPFAM" id="SSF48403">
    <property type="entry name" value="Ankyrin repeat"/>
    <property type="match status" value="2"/>
</dbReference>
<feature type="compositionally biased region" description="Basic and acidic residues" evidence="4">
    <location>
        <begin position="624"/>
        <end position="641"/>
    </location>
</feature>
<dbReference type="Pfam" id="PF12796">
    <property type="entry name" value="Ank_2"/>
    <property type="match status" value="5"/>
</dbReference>
<dbReference type="FunFam" id="1.25.40.20:FF:000589">
    <property type="entry name" value="ankyrin repeat and KH domain-containing protein 1 isoform X2"/>
    <property type="match status" value="1"/>
</dbReference>
<keyword evidence="2 3" id="KW-0040">ANK repeat</keyword>
<evidence type="ECO:0000256" key="3">
    <source>
        <dbReference type="PROSITE-ProRule" id="PRU00023"/>
    </source>
</evidence>
<dbReference type="FunFam" id="1.25.40.20:FF:000216">
    <property type="entry name" value="Ankyrin repeat and KH domain-containing 1"/>
    <property type="match status" value="1"/>
</dbReference>
<dbReference type="InterPro" id="IPR002110">
    <property type="entry name" value="Ankyrin_rpt"/>
</dbReference>
<dbReference type="AlphaFoldDB" id="A0A182MST5"/>
<name>A0A182MST5_9DIPT</name>
<feature type="compositionally biased region" description="Polar residues" evidence="4">
    <location>
        <begin position="765"/>
        <end position="774"/>
    </location>
</feature>
<protein>
    <submittedName>
        <fullName evidence="5">Uncharacterized protein</fullName>
    </submittedName>
</protein>
<feature type="repeat" description="ANK" evidence="3">
    <location>
        <begin position="293"/>
        <end position="325"/>
    </location>
</feature>
<accession>A0A182MST5</accession>
<feature type="region of interest" description="Disordered" evidence="4">
    <location>
        <begin position="732"/>
        <end position="781"/>
    </location>
</feature>
<feature type="repeat" description="ANK" evidence="3">
    <location>
        <begin position="360"/>
        <end position="392"/>
    </location>
</feature>
<dbReference type="STRING" id="139723.A0A182MST5"/>
<feature type="repeat" description="ANK" evidence="3">
    <location>
        <begin position="193"/>
        <end position="225"/>
    </location>
</feature>
<feature type="repeat" description="ANK" evidence="3">
    <location>
        <begin position="490"/>
        <end position="516"/>
    </location>
</feature>
<dbReference type="VEuPathDB" id="VectorBase:ACUA025425"/>
<dbReference type="PRINTS" id="PR01415">
    <property type="entry name" value="ANKYRIN"/>
</dbReference>